<organism evidence="1 2">
    <name type="scientific">Flavobacterium branchiophilum</name>
    <dbReference type="NCBI Taxonomy" id="55197"/>
    <lineage>
        <taxon>Bacteria</taxon>
        <taxon>Pseudomonadati</taxon>
        <taxon>Bacteroidota</taxon>
        <taxon>Flavobacteriia</taxon>
        <taxon>Flavobacteriales</taxon>
        <taxon>Flavobacteriaceae</taxon>
        <taxon>Flavobacterium</taxon>
    </lineage>
</organism>
<proteinExistence type="predicted"/>
<evidence type="ECO:0000313" key="2">
    <source>
        <dbReference type="Proteomes" id="UP000320773"/>
    </source>
</evidence>
<accession>A0A543G1K2</accession>
<reference evidence="1 2" key="1">
    <citation type="submission" date="2019-06" db="EMBL/GenBank/DDBJ databases">
        <title>Genomic Encyclopedia of Archaeal and Bacterial Type Strains, Phase II (KMG-II): from individual species to whole genera.</title>
        <authorList>
            <person name="Goeker M."/>
        </authorList>
    </citation>
    <scope>NUCLEOTIDE SEQUENCE [LARGE SCALE GENOMIC DNA]</scope>
    <source>
        <strain evidence="1 2">DSM 24789</strain>
    </source>
</reference>
<dbReference type="Proteomes" id="UP000320773">
    <property type="component" value="Unassembled WGS sequence"/>
</dbReference>
<comment type="caution">
    <text evidence="1">The sequence shown here is derived from an EMBL/GenBank/DDBJ whole genome shotgun (WGS) entry which is preliminary data.</text>
</comment>
<dbReference type="AlphaFoldDB" id="A0A543G1K2"/>
<protein>
    <submittedName>
        <fullName evidence="1">Uncharacterized protein</fullName>
    </submittedName>
</protein>
<sequence>MLMFGNTSKSILTFQLEGRLSSYLSDIDNCENFTADNLTKLNKTMKMTECIHSLLDHARINCLNDNKEFIENNDLVVDRNLENQSQYTFNWTQLNNTKTISGIAEIKFLIHNIDNLKISNFKTDSIENLTKLIINYMTLTFVKADNRIEKSLLIIKTKNFDTNDDNFTSALKAELESNCKSFQTTPTFLYLKHKDNVGFYHKHYSNYADK</sequence>
<name>A0A543G1K2_9FLAO</name>
<dbReference type="EMBL" id="VFPJ01000001">
    <property type="protein sequence ID" value="TQM39966.1"/>
    <property type="molecule type" value="Genomic_DNA"/>
</dbReference>
<gene>
    <name evidence="1" type="ORF">BC670_0818</name>
</gene>
<dbReference type="RefSeq" id="WP_133063109.1">
    <property type="nucleotide sequence ID" value="NZ_VFPJ01000001.1"/>
</dbReference>
<evidence type="ECO:0000313" key="1">
    <source>
        <dbReference type="EMBL" id="TQM39966.1"/>
    </source>
</evidence>